<dbReference type="AlphaFoldDB" id="A0A9D4IWV2"/>
<evidence type="ECO:0000313" key="1">
    <source>
        <dbReference type="EMBL" id="KAH3787158.1"/>
    </source>
</evidence>
<evidence type="ECO:0000313" key="2">
    <source>
        <dbReference type="Proteomes" id="UP000828390"/>
    </source>
</evidence>
<proteinExistence type="predicted"/>
<dbReference type="EMBL" id="JAIWYP010000008">
    <property type="protein sequence ID" value="KAH3787158.1"/>
    <property type="molecule type" value="Genomic_DNA"/>
</dbReference>
<reference evidence="1" key="1">
    <citation type="journal article" date="2019" name="bioRxiv">
        <title>The Genome of the Zebra Mussel, Dreissena polymorpha: A Resource for Invasive Species Research.</title>
        <authorList>
            <person name="McCartney M.A."/>
            <person name="Auch B."/>
            <person name="Kono T."/>
            <person name="Mallez S."/>
            <person name="Zhang Y."/>
            <person name="Obille A."/>
            <person name="Becker A."/>
            <person name="Abrahante J.E."/>
            <person name="Garbe J."/>
            <person name="Badalamenti J.P."/>
            <person name="Herman A."/>
            <person name="Mangelson H."/>
            <person name="Liachko I."/>
            <person name="Sullivan S."/>
            <person name="Sone E.D."/>
            <person name="Koren S."/>
            <person name="Silverstein K.A.T."/>
            <person name="Beckman K.B."/>
            <person name="Gohl D.M."/>
        </authorList>
    </citation>
    <scope>NUCLEOTIDE SEQUENCE</scope>
    <source>
        <strain evidence="1">Duluth1</strain>
        <tissue evidence="1">Whole animal</tissue>
    </source>
</reference>
<protein>
    <submittedName>
        <fullName evidence="1">Uncharacterized protein</fullName>
    </submittedName>
</protein>
<dbReference type="Proteomes" id="UP000828390">
    <property type="component" value="Unassembled WGS sequence"/>
</dbReference>
<reference evidence="1" key="2">
    <citation type="submission" date="2020-11" db="EMBL/GenBank/DDBJ databases">
        <authorList>
            <person name="McCartney M.A."/>
            <person name="Auch B."/>
            <person name="Kono T."/>
            <person name="Mallez S."/>
            <person name="Becker A."/>
            <person name="Gohl D.M."/>
            <person name="Silverstein K.A.T."/>
            <person name="Koren S."/>
            <person name="Bechman K.B."/>
            <person name="Herman A."/>
            <person name="Abrahante J.E."/>
            <person name="Garbe J."/>
        </authorList>
    </citation>
    <scope>NUCLEOTIDE SEQUENCE</scope>
    <source>
        <strain evidence="1">Duluth1</strain>
        <tissue evidence="1">Whole animal</tissue>
    </source>
</reference>
<sequence>MAYGRFWEDSTLAKFWCKSWPDKEDCRQATPSASPYSTSSTLHAFENKFLRKTWSTRPASTSETRQQHFVARKSPFWRSFNDKAAFLLTSYQARFSDERLCSRTRLTEVAVEAVTQNPDGPF</sequence>
<organism evidence="1 2">
    <name type="scientific">Dreissena polymorpha</name>
    <name type="common">Zebra mussel</name>
    <name type="synonym">Mytilus polymorpha</name>
    <dbReference type="NCBI Taxonomy" id="45954"/>
    <lineage>
        <taxon>Eukaryota</taxon>
        <taxon>Metazoa</taxon>
        <taxon>Spiralia</taxon>
        <taxon>Lophotrochozoa</taxon>
        <taxon>Mollusca</taxon>
        <taxon>Bivalvia</taxon>
        <taxon>Autobranchia</taxon>
        <taxon>Heteroconchia</taxon>
        <taxon>Euheterodonta</taxon>
        <taxon>Imparidentia</taxon>
        <taxon>Neoheterodontei</taxon>
        <taxon>Myida</taxon>
        <taxon>Dreissenoidea</taxon>
        <taxon>Dreissenidae</taxon>
        <taxon>Dreissena</taxon>
    </lineage>
</organism>
<keyword evidence="2" id="KW-1185">Reference proteome</keyword>
<accession>A0A9D4IWV2</accession>
<name>A0A9D4IWV2_DREPO</name>
<comment type="caution">
    <text evidence="1">The sequence shown here is derived from an EMBL/GenBank/DDBJ whole genome shotgun (WGS) entry which is preliminary data.</text>
</comment>
<gene>
    <name evidence="1" type="ORF">DPMN_165278</name>
</gene>